<dbReference type="Pfam" id="PF18803">
    <property type="entry name" value="CxC2"/>
    <property type="match status" value="1"/>
</dbReference>
<name>A0A9P5YM89_9AGAR</name>
<dbReference type="OrthoDB" id="3214502at2759"/>
<feature type="compositionally biased region" description="Low complexity" evidence="2">
    <location>
        <begin position="665"/>
        <end position="675"/>
    </location>
</feature>
<feature type="domain" description="CxC2-like cysteine cluster KDZ transposase-associated" evidence="3">
    <location>
        <begin position="124"/>
        <end position="205"/>
    </location>
</feature>
<gene>
    <name evidence="4" type="ORF">BDN70DRAFT_820029</name>
</gene>
<protein>
    <recommendedName>
        <fullName evidence="3">CxC2-like cysteine cluster KDZ transposase-associated domain-containing protein</fullName>
    </recommendedName>
</protein>
<dbReference type="EMBL" id="MU155690">
    <property type="protein sequence ID" value="KAF9471416.1"/>
    <property type="molecule type" value="Genomic_DNA"/>
</dbReference>
<keyword evidence="5" id="KW-1185">Reference proteome</keyword>
<evidence type="ECO:0000313" key="4">
    <source>
        <dbReference type="EMBL" id="KAF9471416.1"/>
    </source>
</evidence>
<sequence>CNNCSGGCIAIWRCRDCSSPRLLCRKCLRKTHLDNPLHRVECWTGNFFRMAHLWETGTYILVPHHKMDHLCASLDFQTRHLEKLEKSKDEAEQEALRCSRMHPMYPSNPFCLTPSQTGRRYAMNNTYVCVVHTNGLHDICLVYCTCQGIEQAPGDLIHSRLVPSSFFKYSTLFTTAVLNDFRLSNLEMKASTYQYFQTLRRKTKPMNPTSVPDRYRELLRVSREWRHLKKVKWGGFGHTCEDFRTPAPSSLTLFCPACPQPNVNLPSDWKNDPNRNIYVRSFVADGNFKADHIRRPDTSEEVWLSEGGGMMPNRAEYAKFLENAMARILTKAPCQNLFRVIETAMMLSKACDINGVVCIACARHGCYAPNSLVDLSRGEQHKNVDFALVAALRTTNMDGIERALLLYDIACQYSVHFQERVGHLLPEGLTVDHGIGMFHVHGHQEECFYRFAPSFIPGAGNVAGEILESLWSELNQISSSTRSMSLAARAETLDDHTSDSNFKKTINMSTSLCKTYSKAQKGFENAMEYYQKLVSSIDPVLLEVWTVEIEDAECLRHSKPSEMDVLKPRHKRSQPEPSPPTISDTSIDSPKIARWFEIALQLEEKQEDVRYRVRELQKRPTDGAIQKVQTLRQELMSHFSILDSIETELGVDDFVDNVTIGGVTPSAATPSVATPSAPPPTPQDTPEYCPEQRPIAFPSNCGDAQSPDRSMKKFEAFELHYRLWQASQLLGMLREAVTEKSFQYSHVKRKAPTKGAVTRSRTVANKKTRRIIALSRLYRHNRMKLVLLGADAVWLKRFKDLSPTDVKASTAVLDPNQPGSKDLRLSWIWQMDSDDADSTPAGLLEFQRVHYLWARANKQRWSEELSLAGHEMGWTARFFDYQAEIWEKRGEIAAVRGDAGAIAYARRKAASWIDMKELAEARFRQVNKEYVSA</sequence>
<dbReference type="PANTHER" id="PTHR33104:SF2">
    <property type="entry name" value="CXC3 LIKE CYSTEINE CLUSTER DOMAIN-CONTAINING PROTEIN"/>
    <property type="match status" value="1"/>
</dbReference>
<reference evidence="4" key="1">
    <citation type="submission" date="2020-11" db="EMBL/GenBank/DDBJ databases">
        <authorList>
            <consortium name="DOE Joint Genome Institute"/>
            <person name="Ahrendt S."/>
            <person name="Riley R."/>
            <person name="Andreopoulos W."/>
            <person name="Labutti K."/>
            <person name="Pangilinan J."/>
            <person name="Ruiz-Duenas F.J."/>
            <person name="Barrasa J.M."/>
            <person name="Sanchez-Garcia M."/>
            <person name="Camarero S."/>
            <person name="Miyauchi S."/>
            <person name="Serrano A."/>
            <person name="Linde D."/>
            <person name="Babiker R."/>
            <person name="Drula E."/>
            <person name="Ayuso-Fernandez I."/>
            <person name="Pacheco R."/>
            <person name="Padilla G."/>
            <person name="Ferreira P."/>
            <person name="Barriuso J."/>
            <person name="Kellner H."/>
            <person name="Castanera R."/>
            <person name="Alfaro M."/>
            <person name="Ramirez L."/>
            <person name="Pisabarro A.G."/>
            <person name="Kuo A."/>
            <person name="Tritt A."/>
            <person name="Lipzen A."/>
            <person name="He G."/>
            <person name="Yan M."/>
            <person name="Ng V."/>
            <person name="Cullen D."/>
            <person name="Martin F."/>
            <person name="Rosso M.-N."/>
            <person name="Henrissat B."/>
            <person name="Hibbett D."/>
            <person name="Martinez A.T."/>
            <person name="Grigoriev I.V."/>
        </authorList>
    </citation>
    <scope>NUCLEOTIDE SEQUENCE</scope>
    <source>
        <strain evidence="4">CIRM-BRFM 674</strain>
    </source>
</reference>
<evidence type="ECO:0000259" key="3">
    <source>
        <dbReference type="Pfam" id="PF18803"/>
    </source>
</evidence>
<dbReference type="Proteomes" id="UP000807469">
    <property type="component" value="Unassembled WGS sequence"/>
</dbReference>
<dbReference type="InterPro" id="IPR040521">
    <property type="entry name" value="KDZ"/>
</dbReference>
<organism evidence="4 5">
    <name type="scientific">Pholiota conissans</name>
    <dbReference type="NCBI Taxonomy" id="109636"/>
    <lineage>
        <taxon>Eukaryota</taxon>
        <taxon>Fungi</taxon>
        <taxon>Dikarya</taxon>
        <taxon>Basidiomycota</taxon>
        <taxon>Agaricomycotina</taxon>
        <taxon>Agaricomycetes</taxon>
        <taxon>Agaricomycetidae</taxon>
        <taxon>Agaricales</taxon>
        <taxon>Agaricineae</taxon>
        <taxon>Strophariaceae</taxon>
        <taxon>Pholiota</taxon>
    </lineage>
</organism>
<evidence type="ECO:0000256" key="2">
    <source>
        <dbReference type="SAM" id="MobiDB-lite"/>
    </source>
</evidence>
<dbReference type="AlphaFoldDB" id="A0A9P5YM89"/>
<dbReference type="InterPro" id="IPR041457">
    <property type="entry name" value="CxC2_KDZ-assoc"/>
</dbReference>
<evidence type="ECO:0000256" key="1">
    <source>
        <dbReference type="SAM" id="Coils"/>
    </source>
</evidence>
<comment type="caution">
    <text evidence="4">The sequence shown here is derived from an EMBL/GenBank/DDBJ whole genome shotgun (WGS) entry which is preliminary data.</text>
</comment>
<accession>A0A9P5YM89</accession>
<proteinExistence type="predicted"/>
<dbReference type="PANTHER" id="PTHR33104">
    <property type="entry name" value="SI:DKEY-29D5.2"/>
    <property type="match status" value="1"/>
</dbReference>
<feature type="region of interest" description="Disordered" evidence="2">
    <location>
        <begin position="665"/>
        <end position="687"/>
    </location>
</feature>
<feature type="region of interest" description="Disordered" evidence="2">
    <location>
        <begin position="560"/>
        <end position="587"/>
    </location>
</feature>
<keyword evidence="1" id="KW-0175">Coiled coil</keyword>
<feature type="coiled-coil region" evidence="1">
    <location>
        <begin position="74"/>
        <end position="101"/>
    </location>
</feature>
<evidence type="ECO:0000313" key="5">
    <source>
        <dbReference type="Proteomes" id="UP000807469"/>
    </source>
</evidence>
<feature type="non-terminal residue" evidence="4">
    <location>
        <position position="1"/>
    </location>
</feature>
<dbReference type="Pfam" id="PF18758">
    <property type="entry name" value="KDZ"/>
    <property type="match status" value="1"/>
</dbReference>